<dbReference type="InterPro" id="IPR002549">
    <property type="entry name" value="AI-2E-like"/>
</dbReference>
<comment type="similarity">
    <text evidence="2">Belongs to the autoinducer-2 exporter (AI-2E) (TC 2.A.86) family.</text>
</comment>
<proteinExistence type="inferred from homology"/>
<dbReference type="GO" id="GO:0055085">
    <property type="term" value="P:transmembrane transport"/>
    <property type="evidence" value="ECO:0007669"/>
    <property type="project" value="TreeGrafter"/>
</dbReference>
<feature type="transmembrane region" description="Helical" evidence="6">
    <location>
        <begin position="206"/>
        <end position="227"/>
    </location>
</feature>
<evidence type="ECO:0000256" key="6">
    <source>
        <dbReference type="SAM" id="Phobius"/>
    </source>
</evidence>
<name>A0A9D0ZX31_9FIRM</name>
<keyword evidence="4 6" id="KW-1133">Transmembrane helix</keyword>
<reference evidence="7" key="2">
    <citation type="journal article" date="2021" name="PeerJ">
        <title>Extensive microbial diversity within the chicken gut microbiome revealed by metagenomics and culture.</title>
        <authorList>
            <person name="Gilroy R."/>
            <person name="Ravi A."/>
            <person name="Getino M."/>
            <person name="Pursley I."/>
            <person name="Horton D.L."/>
            <person name="Alikhan N.F."/>
            <person name="Baker D."/>
            <person name="Gharbi K."/>
            <person name="Hall N."/>
            <person name="Watson M."/>
            <person name="Adriaenssens E.M."/>
            <person name="Foster-Nyarko E."/>
            <person name="Jarju S."/>
            <person name="Secka A."/>
            <person name="Antonio M."/>
            <person name="Oren A."/>
            <person name="Chaudhuri R.R."/>
            <person name="La Ragione R."/>
            <person name="Hildebrand F."/>
            <person name="Pallen M.J."/>
        </authorList>
    </citation>
    <scope>NUCLEOTIDE SEQUENCE</scope>
    <source>
        <strain evidence="7">ChiSjej3B21-11622</strain>
    </source>
</reference>
<keyword evidence="5 6" id="KW-0472">Membrane</keyword>
<feature type="transmembrane region" description="Helical" evidence="6">
    <location>
        <begin position="152"/>
        <end position="174"/>
    </location>
</feature>
<feature type="transmembrane region" description="Helical" evidence="6">
    <location>
        <begin position="233"/>
        <end position="257"/>
    </location>
</feature>
<dbReference type="GO" id="GO:0016020">
    <property type="term" value="C:membrane"/>
    <property type="evidence" value="ECO:0007669"/>
    <property type="project" value="UniProtKB-SubCell"/>
</dbReference>
<evidence type="ECO:0000256" key="5">
    <source>
        <dbReference type="ARBA" id="ARBA00023136"/>
    </source>
</evidence>
<reference evidence="7" key="1">
    <citation type="submission" date="2020-10" db="EMBL/GenBank/DDBJ databases">
        <authorList>
            <person name="Gilroy R."/>
        </authorList>
    </citation>
    <scope>NUCLEOTIDE SEQUENCE</scope>
    <source>
        <strain evidence="7">ChiSjej3B21-11622</strain>
    </source>
</reference>
<sequence length="356" mass="40695">MEKQKRIIYAAATILSVYLGMRYLLRLIAPFFIAWILVRLFNPLAEVIRRKIPLKKEWITLFLLSLFLGALGVGCYFLVIQLLEQIRRFISNLDLYIEELYHFFDSCSIIIEQTFGIRSEDTLAFVDRNISAFQENIEIRFIPSLFSNSLQWAGYLFQGAGMLFLVFIAVTLLMKDYDVIREKLSHYRPFIHLSRIVSRIFSLGGAWLKAQSFILLLVTLICVAGLWLSGNSYALLLGILIGLLDALPFLGTGTVFLPWAFVCCFQKDFIHAAGYVTIFLVTNTLREYLEPKLLGDKIGVYPIVIALVVYLGLCIYGPTGVLLGPLTLFIIMEIFQEFSLLDFIRDEYGKEESPPE</sequence>
<feature type="transmembrane region" description="Helical" evidence="6">
    <location>
        <begin position="269"/>
        <end position="286"/>
    </location>
</feature>
<evidence type="ECO:0000313" key="7">
    <source>
        <dbReference type="EMBL" id="HIQ96420.1"/>
    </source>
</evidence>
<keyword evidence="3 6" id="KW-0812">Transmembrane</keyword>
<dbReference type="AlphaFoldDB" id="A0A9D0ZX31"/>
<dbReference type="EMBL" id="DVFT01000112">
    <property type="protein sequence ID" value="HIQ96420.1"/>
    <property type="molecule type" value="Genomic_DNA"/>
</dbReference>
<organism evidence="7 8">
    <name type="scientific">Candidatus Limivivens merdigallinarum</name>
    <dbReference type="NCBI Taxonomy" id="2840859"/>
    <lineage>
        <taxon>Bacteria</taxon>
        <taxon>Bacillati</taxon>
        <taxon>Bacillota</taxon>
        <taxon>Clostridia</taxon>
        <taxon>Lachnospirales</taxon>
        <taxon>Lachnospiraceae</taxon>
        <taxon>Lachnospiraceae incertae sedis</taxon>
        <taxon>Candidatus Limivivens</taxon>
    </lineage>
</organism>
<comment type="caution">
    <text evidence="7">The sequence shown here is derived from an EMBL/GenBank/DDBJ whole genome shotgun (WGS) entry which is preliminary data.</text>
</comment>
<evidence type="ECO:0000256" key="2">
    <source>
        <dbReference type="ARBA" id="ARBA00009773"/>
    </source>
</evidence>
<comment type="subcellular location">
    <subcellularLocation>
        <location evidence="1">Membrane</location>
        <topology evidence="1">Multi-pass membrane protein</topology>
    </subcellularLocation>
</comment>
<evidence type="ECO:0000313" key="8">
    <source>
        <dbReference type="Proteomes" id="UP000886886"/>
    </source>
</evidence>
<feature type="transmembrane region" description="Helical" evidence="6">
    <location>
        <begin position="298"/>
        <end position="331"/>
    </location>
</feature>
<feature type="transmembrane region" description="Helical" evidence="6">
    <location>
        <begin position="60"/>
        <end position="83"/>
    </location>
</feature>
<evidence type="ECO:0000256" key="3">
    <source>
        <dbReference type="ARBA" id="ARBA00022692"/>
    </source>
</evidence>
<dbReference type="PANTHER" id="PTHR21716">
    <property type="entry name" value="TRANSMEMBRANE PROTEIN"/>
    <property type="match status" value="1"/>
</dbReference>
<feature type="transmembrane region" description="Helical" evidence="6">
    <location>
        <begin position="7"/>
        <end position="25"/>
    </location>
</feature>
<accession>A0A9D0ZX31</accession>
<dbReference type="Pfam" id="PF01594">
    <property type="entry name" value="AI-2E_transport"/>
    <property type="match status" value="1"/>
</dbReference>
<evidence type="ECO:0000256" key="4">
    <source>
        <dbReference type="ARBA" id="ARBA00022989"/>
    </source>
</evidence>
<protein>
    <submittedName>
        <fullName evidence="7">AI-2E family transporter</fullName>
    </submittedName>
</protein>
<dbReference type="PANTHER" id="PTHR21716:SF68">
    <property type="entry name" value="TRANSPORT PROTEIN YTVI-RELATED"/>
    <property type="match status" value="1"/>
</dbReference>
<evidence type="ECO:0000256" key="1">
    <source>
        <dbReference type="ARBA" id="ARBA00004141"/>
    </source>
</evidence>
<dbReference type="Proteomes" id="UP000886886">
    <property type="component" value="Unassembled WGS sequence"/>
</dbReference>
<gene>
    <name evidence="7" type="ORF">IAB26_07655</name>
</gene>